<feature type="repeat" description="ANK" evidence="3">
    <location>
        <begin position="263"/>
        <end position="296"/>
    </location>
</feature>
<feature type="repeat" description="ANK" evidence="3">
    <location>
        <begin position="297"/>
        <end position="329"/>
    </location>
</feature>
<dbReference type="Pfam" id="PF12796">
    <property type="entry name" value="Ank_2"/>
    <property type="match status" value="4"/>
</dbReference>
<proteinExistence type="predicted"/>
<keyword evidence="2 3" id="KW-0040">ANK repeat</keyword>
<dbReference type="AlphaFoldDB" id="A0A2U1AAJ4"/>
<dbReference type="PANTHER" id="PTHR24198">
    <property type="entry name" value="ANKYRIN REPEAT AND PROTEIN KINASE DOMAIN-CONTAINING PROTEIN"/>
    <property type="match status" value="1"/>
</dbReference>
<evidence type="ECO:0000256" key="4">
    <source>
        <dbReference type="SAM" id="SignalP"/>
    </source>
</evidence>
<keyword evidence="1" id="KW-0677">Repeat</keyword>
<dbReference type="RefSeq" id="WP_165833234.1">
    <property type="nucleotide sequence ID" value="NZ_QEKH01000062.1"/>
</dbReference>
<keyword evidence="6" id="KW-1185">Reference proteome</keyword>
<dbReference type="EMBL" id="QEKH01000062">
    <property type="protein sequence ID" value="PVY31166.1"/>
    <property type="molecule type" value="Genomic_DNA"/>
</dbReference>
<name>A0A2U1AAJ4_9BACT</name>
<feature type="repeat" description="ANK" evidence="3">
    <location>
        <begin position="118"/>
        <end position="152"/>
    </location>
</feature>
<protein>
    <submittedName>
        <fullName evidence="5">Ankyrin repeat protein</fullName>
    </submittedName>
</protein>
<feature type="repeat" description="ANK" evidence="3">
    <location>
        <begin position="396"/>
        <end position="428"/>
    </location>
</feature>
<feature type="signal peptide" evidence="4">
    <location>
        <begin position="1"/>
        <end position="20"/>
    </location>
</feature>
<comment type="caution">
    <text evidence="5">The sequence shown here is derived from an EMBL/GenBank/DDBJ whole genome shotgun (WGS) entry which is preliminary data.</text>
</comment>
<dbReference type="PROSITE" id="PS50297">
    <property type="entry name" value="ANK_REP_REGION"/>
    <property type="match status" value="5"/>
</dbReference>
<reference evidence="5 6" key="1">
    <citation type="submission" date="2018-04" db="EMBL/GenBank/DDBJ databases">
        <title>Genomic Encyclopedia of Type Strains, Phase IV (KMG-IV): sequencing the most valuable type-strain genomes for metagenomic binning, comparative biology and taxonomic classification.</title>
        <authorList>
            <person name="Goeker M."/>
        </authorList>
    </citation>
    <scope>NUCLEOTIDE SEQUENCE [LARGE SCALE GENOMIC DNA]</scope>
    <source>
        <strain evidence="5 6">DSM 14823</strain>
    </source>
</reference>
<feature type="repeat" description="ANK" evidence="3">
    <location>
        <begin position="429"/>
        <end position="461"/>
    </location>
</feature>
<dbReference type="PROSITE" id="PS50088">
    <property type="entry name" value="ANK_REPEAT"/>
    <property type="match status" value="7"/>
</dbReference>
<dbReference type="InterPro" id="IPR036770">
    <property type="entry name" value="Ankyrin_rpt-contain_sf"/>
</dbReference>
<feature type="repeat" description="ANK" evidence="3">
    <location>
        <begin position="362"/>
        <end position="395"/>
    </location>
</feature>
<dbReference type="Proteomes" id="UP000245959">
    <property type="component" value="Unassembled WGS sequence"/>
</dbReference>
<organism evidence="5 6">
    <name type="scientific">Victivallis vadensis</name>
    <dbReference type="NCBI Taxonomy" id="172901"/>
    <lineage>
        <taxon>Bacteria</taxon>
        <taxon>Pseudomonadati</taxon>
        <taxon>Lentisphaerota</taxon>
        <taxon>Lentisphaeria</taxon>
        <taxon>Victivallales</taxon>
        <taxon>Victivallaceae</taxon>
        <taxon>Victivallis</taxon>
    </lineage>
</organism>
<feature type="chain" id="PRO_5015432718" evidence="4">
    <location>
        <begin position="21"/>
        <end position="484"/>
    </location>
</feature>
<keyword evidence="4" id="KW-0732">Signal</keyword>
<evidence type="ECO:0000256" key="3">
    <source>
        <dbReference type="PROSITE-ProRule" id="PRU00023"/>
    </source>
</evidence>
<evidence type="ECO:0000313" key="6">
    <source>
        <dbReference type="Proteomes" id="UP000245959"/>
    </source>
</evidence>
<dbReference type="GeneID" id="78297337"/>
<dbReference type="SUPFAM" id="SSF48403">
    <property type="entry name" value="Ankyrin repeat"/>
    <property type="match status" value="2"/>
</dbReference>
<dbReference type="InterPro" id="IPR002110">
    <property type="entry name" value="Ankyrin_rpt"/>
</dbReference>
<gene>
    <name evidence="5" type="ORF">C8D82_1628</name>
</gene>
<evidence type="ECO:0000256" key="2">
    <source>
        <dbReference type="ARBA" id="ARBA00023043"/>
    </source>
</evidence>
<evidence type="ECO:0000313" key="5">
    <source>
        <dbReference type="EMBL" id="PVY31166.1"/>
    </source>
</evidence>
<dbReference type="SMART" id="SM00248">
    <property type="entry name" value="ANK"/>
    <property type="match status" value="10"/>
</dbReference>
<dbReference type="PRINTS" id="PR01415">
    <property type="entry name" value="ANKYRIN"/>
</dbReference>
<accession>A0A2U1AAJ4</accession>
<dbReference type="Gene3D" id="1.25.40.20">
    <property type="entry name" value="Ankyrin repeat-containing domain"/>
    <property type="match status" value="5"/>
</dbReference>
<feature type="repeat" description="ANK" evidence="3">
    <location>
        <begin position="85"/>
        <end position="117"/>
    </location>
</feature>
<sequence length="484" mass="52277">MKRILSGLSCWLAVSFSLCGAENLPSLMQTGKYDQVKHLVETGSADLEATDRYNRTVLHWAAIANAELIPLLLEKGAAIEAADGSGMTPLHHAVSARNTAAVEKLLAGKADIRATDRAQNTVLHFACRGKDPKPEIITLLLKNGADVNAKDSSGTTPFMLVNSSDSYNAEVISAIFNAKPDVNAQNSRGETALMLCIRKFTALNPRIPASMLAIPGIKPDIQDKDGNSAMHIAAAFRAHQQEASYVVDVLGKKKANPNLQDKYGRTPLFLALEANNARTVHLLLDKFGADPNLKHNDGSCPVLLAAQRNDIPLLKALISKKADLNVKRSDGATPLVLALRKNAMRDFLTASGVDLETDVMDKGMKILHFAIENFRDGEPARYLLEKGANPDSTDMFNDTPLHYAARCRNLAAAQALLAKNANPNRQNKKGETPIFLAANRGDAAIVNLLLKNGAKPDIKNKKGQSVLDYAGGDTRKLLQEAAQQ</sequence>
<dbReference type="PANTHER" id="PTHR24198:SF165">
    <property type="entry name" value="ANKYRIN REPEAT-CONTAINING PROTEIN-RELATED"/>
    <property type="match status" value="1"/>
</dbReference>
<evidence type="ECO:0000256" key="1">
    <source>
        <dbReference type="ARBA" id="ARBA00022737"/>
    </source>
</evidence>